<name>A0ABR9AMP0_9BACT</name>
<dbReference type="Proteomes" id="UP000647133">
    <property type="component" value="Unassembled WGS sequence"/>
</dbReference>
<proteinExistence type="predicted"/>
<dbReference type="RefSeq" id="WP_192010948.1">
    <property type="nucleotide sequence ID" value="NZ_JACYTQ010000005.1"/>
</dbReference>
<gene>
    <name evidence="1" type="ORF">IFO69_15015</name>
</gene>
<evidence type="ECO:0000313" key="1">
    <source>
        <dbReference type="EMBL" id="MBD8490066.1"/>
    </source>
</evidence>
<accession>A0ABR9AMP0</accession>
<evidence type="ECO:0000313" key="2">
    <source>
        <dbReference type="Proteomes" id="UP000647133"/>
    </source>
</evidence>
<sequence>MYHRKKRCVIYPKDIQLITGRSARHAQDVVAKIKRLLQKRSDQYVTVHEFSDFSGIPLELVMQFIDD</sequence>
<organism evidence="1 2">
    <name type="scientific">Echinicola arenosa</name>
    <dbReference type="NCBI Taxonomy" id="2774144"/>
    <lineage>
        <taxon>Bacteria</taxon>
        <taxon>Pseudomonadati</taxon>
        <taxon>Bacteroidota</taxon>
        <taxon>Cytophagia</taxon>
        <taxon>Cytophagales</taxon>
        <taxon>Cyclobacteriaceae</taxon>
        <taxon>Echinicola</taxon>
    </lineage>
</organism>
<comment type="caution">
    <text evidence="1">The sequence shown here is derived from an EMBL/GenBank/DDBJ whole genome shotgun (WGS) entry which is preliminary data.</text>
</comment>
<reference evidence="1 2" key="1">
    <citation type="submission" date="2020-09" db="EMBL/GenBank/DDBJ databases">
        <title>Echinicola sp. CAU 1574 isolated from sand of Sido Beach.</title>
        <authorList>
            <person name="Kim W."/>
        </authorList>
    </citation>
    <scope>NUCLEOTIDE SEQUENCE [LARGE SCALE GENOMIC DNA]</scope>
    <source>
        <strain evidence="1 2">CAU 1574</strain>
    </source>
</reference>
<dbReference type="EMBL" id="JACYTQ010000005">
    <property type="protein sequence ID" value="MBD8490066.1"/>
    <property type="molecule type" value="Genomic_DNA"/>
</dbReference>
<protein>
    <submittedName>
        <fullName evidence="1">Uncharacterized protein</fullName>
    </submittedName>
</protein>
<keyword evidence="2" id="KW-1185">Reference proteome</keyword>